<organism evidence="3 4">
    <name type="scientific">Dactylosporangium darangshiense</name>
    <dbReference type="NCBI Taxonomy" id="579108"/>
    <lineage>
        <taxon>Bacteria</taxon>
        <taxon>Bacillati</taxon>
        <taxon>Actinomycetota</taxon>
        <taxon>Actinomycetes</taxon>
        <taxon>Micromonosporales</taxon>
        <taxon>Micromonosporaceae</taxon>
        <taxon>Dactylosporangium</taxon>
    </lineage>
</organism>
<sequence length="292" mass="30917">MGQPELRRQPCTDTSAVHPSVITHLRCPVCRESLSPAERALRCARGHSFDIARQGYVDLTAGRAAHTGDTPEMVAARESLLAAGHFEPLAAAIAEEAAGPGLVVEVGAGTAHYLARYVRRNGNVGLAIDTSKAALRRAARADERIGAVRADIWQGLPIADGAATAILDVFAPRSGPEFARVLRPDGRLIVATPGEGHLAELVDALGLIRVDPAKRERLHKSLNPALVLAAARRIRTALALTRADAHALVGMGPSAWHTDPAAIARALEAMPEPIAATLDVDLTVWQLPRPNV</sequence>
<dbReference type="GO" id="GO:0032259">
    <property type="term" value="P:methylation"/>
    <property type="evidence" value="ECO:0007669"/>
    <property type="project" value="UniProtKB-KW"/>
</dbReference>
<evidence type="ECO:0000259" key="2">
    <source>
        <dbReference type="Pfam" id="PF21302"/>
    </source>
</evidence>
<dbReference type="Gene3D" id="3.40.50.150">
    <property type="entry name" value="Vaccinia Virus protein VP39"/>
    <property type="match status" value="1"/>
</dbReference>
<reference evidence="4" key="1">
    <citation type="journal article" date="2019" name="Int. J. Syst. Evol. Microbiol.">
        <title>The Global Catalogue of Microorganisms (GCM) 10K type strain sequencing project: providing services to taxonomists for standard genome sequencing and annotation.</title>
        <authorList>
            <consortium name="The Broad Institute Genomics Platform"/>
            <consortium name="The Broad Institute Genome Sequencing Center for Infectious Disease"/>
            <person name="Wu L."/>
            <person name="Ma J."/>
        </authorList>
    </citation>
    <scope>NUCLEOTIDE SEQUENCE [LARGE SCALE GENOMIC DNA]</scope>
    <source>
        <strain evidence="4">JCM 17441</strain>
    </source>
</reference>
<evidence type="ECO:0000259" key="1">
    <source>
        <dbReference type="Pfam" id="PF08241"/>
    </source>
</evidence>
<comment type="caution">
    <text evidence="3">The sequence shown here is derived from an EMBL/GenBank/DDBJ whole genome shotgun (WGS) entry which is preliminary data.</text>
</comment>
<dbReference type="SUPFAM" id="SSF53335">
    <property type="entry name" value="S-adenosyl-L-methionine-dependent methyltransferases"/>
    <property type="match status" value="1"/>
</dbReference>
<dbReference type="EMBL" id="BAABAT010000004">
    <property type="protein sequence ID" value="GAA4247447.1"/>
    <property type="molecule type" value="Genomic_DNA"/>
</dbReference>
<dbReference type="InterPro" id="IPR029063">
    <property type="entry name" value="SAM-dependent_MTases_sf"/>
</dbReference>
<dbReference type="Pfam" id="PF21302">
    <property type="entry name" value="Zn_ribbon_RlmA"/>
    <property type="match status" value="1"/>
</dbReference>
<dbReference type="InterPro" id="IPR016718">
    <property type="entry name" value="rRNA_m1G-MeTrfase_A_prd"/>
</dbReference>
<dbReference type="PIRSF" id="PIRSF018249">
    <property type="entry name" value="MyrA_prd"/>
    <property type="match status" value="1"/>
</dbReference>
<accession>A0ABP8D4R7</accession>
<protein>
    <submittedName>
        <fullName evidence="3">Methyltransferase domain-containing protein</fullName>
    </submittedName>
</protein>
<proteinExistence type="predicted"/>
<feature type="domain" description="23S rRNA (guanine(745)-N(1))-methyltransferase N-terminal" evidence="2">
    <location>
        <begin position="26"/>
        <end position="59"/>
    </location>
</feature>
<name>A0ABP8D4R7_9ACTN</name>
<keyword evidence="3" id="KW-0808">Transferase</keyword>
<dbReference type="GO" id="GO:0008168">
    <property type="term" value="F:methyltransferase activity"/>
    <property type="evidence" value="ECO:0007669"/>
    <property type="project" value="UniProtKB-KW"/>
</dbReference>
<keyword evidence="4" id="KW-1185">Reference proteome</keyword>
<evidence type="ECO:0000313" key="4">
    <source>
        <dbReference type="Proteomes" id="UP001500620"/>
    </source>
</evidence>
<evidence type="ECO:0000313" key="3">
    <source>
        <dbReference type="EMBL" id="GAA4247447.1"/>
    </source>
</evidence>
<dbReference type="Proteomes" id="UP001500620">
    <property type="component" value="Unassembled WGS sequence"/>
</dbReference>
<keyword evidence="3" id="KW-0489">Methyltransferase</keyword>
<dbReference type="InterPro" id="IPR013216">
    <property type="entry name" value="Methyltransf_11"/>
</dbReference>
<feature type="domain" description="Methyltransferase type 11" evidence="1">
    <location>
        <begin position="104"/>
        <end position="190"/>
    </location>
</feature>
<dbReference type="Pfam" id="PF08241">
    <property type="entry name" value="Methyltransf_11"/>
    <property type="match status" value="1"/>
</dbReference>
<dbReference type="InterPro" id="IPR048647">
    <property type="entry name" value="RlmA_N"/>
</dbReference>
<gene>
    <name evidence="3" type="ORF">GCM10022255_023360</name>
</gene>